<accession>A0ABP6PVV6</accession>
<gene>
    <name evidence="1" type="ORF">GCM10010451_43090</name>
</gene>
<reference evidence="2" key="1">
    <citation type="journal article" date="2019" name="Int. J. Syst. Evol. Microbiol.">
        <title>The Global Catalogue of Microorganisms (GCM) 10K type strain sequencing project: providing services to taxonomists for standard genome sequencing and annotation.</title>
        <authorList>
            <consortium name="The Broad Institute Genomics Platform"/>
            <consortium name="The Broad Institute Genome Sequencing Center for Infectious Disease"/>
            <person name="Wu L."/>
            <person name="Ma J."/>
        </authorList>
    </citation>
    <scope>NUCLEOTIDE SEQUENCE [LARGE SCALE GENOMIC DNA]</scope>
    <source>
        <strain evidence="2">JCM 9095</strain>
    </source>
</reference>
<proteinExistence type="predicted"/>
<dbReference type="EMBL" id="BAAAUH010000034">
    <property type="protein sequence ID" value="GAA3188941.1"/>
    <property type="molecule type" value="Genomic_DNA"/>
</dbReference>
<evidence type="ECO:0000313" key="2">
    <source>
        <dbReference type="Proteomes" id="UP001501866"/>
    </source>
</evidence>
<evidence type="ECO:0008006" key="3">
    <source>
        <dbReference type="Google" id="ProtNLM"/>
    </source>
</evidence>
<comment type="caution">
    <text evidence="1">The sequence shown here is derived from an EMBL/GenBank/DDBJ whole genome shotgun (WGS) entry which is preliminary data.</text>
</comment>
<organism evidence="1 2">
    <name type="scientific">Streptomyces virens</name>
    <dbReference type="NCBI Taxonomy" id="285572"/>
    <lineage>
        <taxon>Bacteria</taxon>
        <taxon>Bacillati</taxon>
        <taxon>Actinomycetota</taxon>
        <taxon>Actinomycetes</taxon>
        <taxon>Kitasatosporales</taxon>
        <taxon>Streptomycetaceae</taxon>
        <taxon>Streptomyces</taxon>
    </lineage>
</organism>
<protein>
    <recommendedName>
        <fullName evidence="3">Secreted protein</fullName>
    </recommendedName>
</protein>
<name>A0ABP6PVV6_9ACTN</name>
<keyword evidence="2" id="KW-1185">Reference proteome</keyword>
<evidence type="ECO:0000313" key="1">
    <source>
        <dbReference type="EMBL" id="GAA3188941.1"/>
    </source>
</evidence>
<sequence>MIAGAVAGLRAVAEAAEAAVSPTASAEAPVAVTTDRREGVVARGAGGRGDGSCDGSCGPGADCCSSTSARGRFPDGVLTPEVFAF</sequence>
<dbReference type="Proteomes" id="UP001501866">
    <property type="component" value="Unassembled WGS sequence"/>
</dbReference>